<keyword evidence="1" id="KW-0812">Transmembrane</keyword>
<protein>
    <submittedName>
        <fullName evidence="2">Uncharacterized protein</fullName>
    </submittedName>
</protein>
<reference evidence="2" key="1">
    <citation type="submission" date="2019-12" db="EMBL/GenBank/DDBJ databases">
        <title>Genome sequencing and annotation of Brassica cretica.</title>
        <authorList>
            <person name="Studholme D.J."/>
            <person name="Sarris P.F."/>
        </authorList>
    </citation>
    <scope>NUCLEOTIDE SEQUENCE</scope>
    <source>
        <strain evidence="2">PFS-001/15</strain>
        <tissue evidence="2">Leaf</tissue>
    </source>
</reference>
<comment type="caution">
    <text evidence="2">The sequence shown here is derived from an EMBL/GenBank/DDBJ whole genome shotgun (WGS) entry which is preliminary data.</text>
</comment>
<keyword evidence="1" id="KW-1133">Transmembrane helix</keyword>
<keyword evidence="1" id="KW-0472">Membrane</keyword>
<dbReference type="AlphaFoldDB" id="A0A8S9MHA0"/>
<proteinExistence type="predicted"/>
<evidence type="ECO:0000313" key="3">
    <source>
        <dbReference type="Proteomes" id="UP000712281"/>
    </source>
</evidence>
<accession>A0A8S9MHA0</accession>
<evidence type="ECO:0000256" key="1">
    <source>
        <dbReference type="SAM" id="Phobius"/>
    </source>
</evidence>
<organism evidence="2 3">
    <name type="scientific">Brassica cretica</name>
    <name type="common">Mustard</name>
    <dbReference type="NCBI Taxonomy" id="69181"/>
    <lineage>
        <taxon>Eukaryota</taxon>
        <taxon>Viridiplantae</taxon>
        <taxon>Streptophyta</taxon>
        <taxon>Embryophyta</taxon>
        <taxon>Tracheophyta</taxon>
        <taxon>Spermatophyta</taxon>
        <taxon>Magnoliopsida</taxon>
        <taxon>eudicotyledons</taxon>
        <taxon>Gunneridae</taxon>
        <taxon>Pentapetalae</taxon>
        <taxon>rosids</taxon>
        <taxon>malvids</taxon>
        <taxon>Brassicales</taxon>
        <taxon>Brassicaceae</taxon>
        <taxon>Brassiceae</taxon>
        <taxon>Brassica</taxon>
    </lineage>
</organism>
<gene>
    <name evidence="2" type="ORF">F2Q68_00039747</name>
</gene>
<sequence length="244" mass="27552">MIRSLYKDQSLVVSTFQQNGAAVHGILLCLASRRRSLMSLILMRFRRGLIMLRRVVYGSDFNRFSGKVGQSLVLRAVHERVPLFPLGGNVALGRFAVSFHPILPIVFLRFSLHGSHLQIISRFFRSETDLEDFQGSLLGIFLTFNALENFLKIFWKTYGGVFSYVSSLIANLVVLVNFYVWFFLIWRRDLMEIDEKLGTGEMESVVVNFKTSDLFSGIIASAQKTNLKAAATNTESNGRISIGP</sequence>
<feature type="transmembrane region" description="Helical" evidence="1">
    <location>
        <begin position="161"/>
        <end position="186"/>
    </location>
</feature>
<name>A0A8S9MHA0_BRACR</name>
<dbReference type="Proteomes" id="UP000712281">
    <property type="component" value="Unassembled WGS sequence"/>
</dbReference>
<evidence type="ECO:0000313" key="2">
    <source>
        <dbReference type="EMBL" id="KAF2617321.1"/>
    </source>
</evidence>
<dbReference type="EMBL" id="QGKW02000007">
    <property type="protein sequence ID" value="KAF2617321.1"/>
    <property type="molecule type" value="Genomic_DNA"/>
</dbReference>